<gene>
    <name evidence="3" type="ORF">NCTC13354_01400</name>
</gene>
<evidence type="ECO:0000256" key="2">
    <source>
        <dbReference type="SAM" id="Phobius"/>
    </source>
</evidence>
<evidence type="ECO:0000313" key="4">
    <source>
        <dbReference type="Proteomes" id="UP000269542"/>
    </source>
</evidence>
<feature type="compositionally biased region" description="Polar residues" evidence="1">
    <location>
        <begin position="31"/>
        <end position="48"/>
    </location>
</feature>
<feature type="region of interest" description="Disordered" evidence="1">
    <location>
        <begin position="1"/>
        <end position="48"/>
    </location>
</feature>
<dbReference type="KEGG" id="tbw:NCTC13354_01400"/>
<feature type="compositionally biased region" description="Basic and acidic residues" evidence="1">
    <location>
        <begin position="241"/>
        <end position="257"/>
    </location>
</feature>
<sequence length="290" mass="30393">MRPERATSGQARAGRNQARENRTQAPRERTPQQSRAGSPATSANTQKSVGGIWGTTAVKILAGAVGAGLVILLVYNFLTSKLADGEPRPDPLEKFEHVACDPQNLAVTVDRSGTQAGQPVAFTANIKNTGSRPCYFDAADLHLRIESGDQTIYDTSACEPDRDEKMLLLDTQLETAQSLHWNGMNTGPLCTAANPAKSGTYVARLFLNSAELLDSGLVMNLGGGAYEPAASDPGEESEDSETTKSADAETSDTEARGTEGSGNEGSGAEGSGNKGAENEDAENEAAQSSE</sequence>
<evidence type="ECO:0000313" key="3">
    <source>
        <dbReference type="EMBL" id="VEI13679.1"/>
    </source>
</evidence>
<organism evidence="3 4">
    <name type="scientific">Trueperella bialowiezensis</name>
    <dbReference type="NCBI Taxonomy" id="312285"/>
    <lineage>
        <taxon>Bacteria</taxon>
        <taxon>Bacillati</taxon>
        <taxon>Actinomycetota</taxon>
        <taxon>Actinomycetes</taxon>
        <taxon>Actinomycetales</taxon>
        <taxon>Actinomycetaceae</taxon>
        <taxon>Trueperella</taxon>
    </lineage>
</organism>
<keyword evidence="2" id="KW-0812">Transmembrane</keyword>
<keyword evidence="2" id="KW-0472">Membrane</keyword>
<keyword evidence="2" id="KW-1133">Transmembrane helix</keyword>
<name>A0A448PFF7_9ACTO</name>
<feature type="transmembrane region" description="Helical" evidence="2">
    <location>
        <begin position="57"/>
        <end position="78"/>
    </location>
</feature>
<feature type="compositionally biased region" description="Basic and acidic residues" evidence="1">
    <location>
        <begin position="17"/>
        <end position="30"/>
    </location>
</feature>
<proteinExistence type="predicted"/>
<feature type="region of interest" description="Disordered" evidence="1">
    <location>
        <begin position="224"/>
        <end position="290"/>
    </location>
</feature>
<dbReference type="AlphaFoldDB" id="A0A448PFF7"/>
<feature type="compositionally biased region" description="Gly residues" evidence="1">
    <location>
        <begin position="259"/>
        <end position="273"/>
    </location>
</feature>
<keyword evidence="4" id="KW-1185">Reference proteome</keyword>
<dbReference type="EMBL" id="LR134476">
    <property type="protein sequence ID" value="VEI13679.1"/>
    <property type="molecule type" value="Genomic_DNA"/>
</dbReference>
<evidence type="ECO:0000256" key="1">
    <source>
        <dbReference type="SAM" id="MobiDB-lite"/>
    </source>
</evidence>
<protein>
    <submittedName>
        <fullName evidence="3">Uncharacterized protein</fullName>
    </submittedName>
</protein>
<reference evidence="3 4" key="1">
    <citation type="submission" date="2018-12" db="EMBL/GenBank/DDBJ databases">
        <authorList>
            <consortium name="Pathogen Informatics"/>
        </authorList>
    </citation>
    <scope>NUCLEOTIDE SEQUENCE [LARGE SCALE GENOMIC DNA]</scope>
    <source>
        <strain evidence="3 4">NCTC13354</strain>
    </source>
</reference>
<accession>A0A448PFF7</accession>
<dbReference type="Proteomes" id="UP000269542">
    <property type="component" value="Chromosome"/>
</dbReference>